<sequence length="26" mass="2795">MLLFKQPVCACANESRPRSATSLGQS</sequence>
<reference evidence="1" key="2">
    <citation type="journal article" date="2015" name="Fish Shellfish Immunol.">
        <title>Early steps in the European eel (Anguilla anguilla)-Vibrio vulnificus interaction in the gills: Role of the RtxA13 toxin.</title>
        <authorList>
            <person name="Callol A."/>
            <person name="Pajuelo D."/>
            <person name="Ebbesson L."/>
            <person name="Teles M."/>
            <person name="MacKenzie S."/>
            <person name="Amaro C."/>
        </authorList>
    </citation>
    <scope>NUCLEOTIDE SEQUENCE</scope>
</reference>
<evidence type="ECO:0000313" key="1">
    <source>
        <dbReference type="EMBL" id="JAH27712.1"/>
    </source>
</evidence>
<proteinExistence type="predicted"/>
<accession>A0A0E9RFW5</accession>
<dbReference type="AlphaFoldDB" id="A0A0E9RFW5"/>
<protein>
    <submittedName>
        <fullName evidence="1">Uncharacterized protein</fullName>
    </submittedName>
</protein>
<organism evidence="1">
    <name type="scientific">Anguilla anguilla</name>
    <name type="common">European freshwater eel</name>
    <name type="synonym">Muraena anguilla</name>
    <dbReference type="NCBI Taxonomy" id="7936"/>
    <lineage>
        <taxon>Eukaryota</taxon>
        <taxon>Metazoa</taxon>
        <taxon>Chordata</taxon>
        <taxon>Craniata</taxon>
        <taxon>Vertebrata</taxon>
        <taxon>Euteleostomi</taxon>
        <taxon>Actinopterygii</taxon>
        <taxon>Neopterygii</taxon>
        <taxon>Teleostei</taxon>
        <taxon>Anguilliformes</taxon>
        <taxon>Anguillidae</taxon>
        <taxon>Anguilla</taxon>
    </lineage>
</organism>
<name>A0A0E9RFW5_ANGAN</name>
<dbReference type="EMBL" id="GBXM01080865">
    <property type="protein sequence ID" value="JAH27712.1"/>
    <property type="molecule type" value="Transcribed_RNA"/>
</dbReference>
<reference evidence="1" key="1">
    <citation type="submission" date="2014-11" db="EMBL/GenBank/DDBJ databases">
        <authorList>
            <person name="Amaro Gonzalez C."/>
        </authorList>
    </citation>
    <scope>NUCLEOTIDE SEQUENCE</scope>
</reference>